<proteinExistence type="predicted"/>
<reference evidence="2 3" key="1">
    <citation type="submission" date="2024-09" db="EMBL/GenBank/DDBJ databases">
        <title>Taxonomic and Genotyping Characterization of Leptospira Strains isolated from Multiple Sources in Colombia highlights the importance of intermediate species.</title>
        <authorList>
            <person name="Torres Higuera L."/>
            <person name="Rojas Tapias D."/>
            <person name="Jimenez Velasquez S."/>
            <person name="Renjifo Ibanez C."/>
        </authorList>
    </citation>
    <scope>NUCLEOTIDE SEQUENCE [LARGE SCALE GENOMIC DNA]</scope>
    <source>
        <strain evidence="2 3">Lep080</strain>
    </source>
</reference>
<evidence type="ECO:0008006" key="4">
    <source>
        <dbReference type="Google" id="ProtNLM"/>
    </source>
</evidence>
<comment type="caution">
    <text evidence="2">The sequence shown here is derived from an EMBL/GenBank/DDBJ whole genome shotgun (WGS) entry which is preliminary data.</text>
</comment>
<keyword evidence="1" id="KW-1133">Transmembrane helix</keyword>
<dbReference type="EMBL" id="JBHILJ010000010">
    <property type="protein sequence ID" value="MFB5738109.1"/>
    <property type="molecule type" value="Genomic_DNA"/>
</dbReference>
<keyword evidence="1" id="KW-0472">Membrane</keyword>
<dbReference type="RefSeq" id="WP_135700065.1">
    <property type="nucleotide sequence ID" value="NZ_JBHILI010000011.1"/>
</dbReference>
<protein>
    <recommendedName>
        <fullName evidence="4">Tetratricopeptide repeat protein</fullName>
    </recommendedName>
</protein>
<keyword evidence="1" id="KW-0812">Transmembrane</keyword>
<organism evidence="2 3">
    <name type="scientific">Leptospira wolffii</name>
    <dbReference type="NCBI Taxonomy" id="409998"/>
    <lineage>
        <taxon>Bacteria</taxon>
        <taxon>Pseudomonadati</taxon>
        <taxon>Spirochaetota</taxon>
        <taxon>Spirochaetia</taxon>
        <taxon>Leptospirales</taxon>
        <taxon>Leptospiraceae</taxon>
        <taxon>Leptospira</taxon>
    </lineage>
</organism>
<keyword evidence="3" id="KW-1185">Reference proteome</keyword>
<dbReference type="Proteomes" id="UP001580391">
    <property type="component" value="Unassembled WGS sequence"/>
</dbReference>
<name>A0ABV5BSI7_9LEPT</name>
<gene>
    <name evidence="2" type="ORF">ACE5IX_16435</name>
</gene>
<sequence>MKIRSLFLFPFFLFSFHNCLTLSSSWIGSEWDEHKVRGRRIGSDIGLVLDLAASVSIGGGPGIAYGILALGSRGILGSASSHLSTMRIEVPVKGKKYELEIQYCLDDYERPIGRLLWKSYYLLDSEKSDLGEADRKVREAVRSSGGIDACPVLDLGYLRLIRGNFAEGIDLIRSALILHSVKPSLNSLHVRSAKSVLDWADESAIESIF</sequence>
<evidence type="ECO:0000313" key="2">
    <source>
        <dbReference type="EMBL" id="MFB5738109.1"/>
    </source>
</evidence>
<feature type="transmembrane region" description="Helical" evidence="1">
    <location>
        <begin position="45"/>
        <end position="68"/>
    </location>
</feature>
<accession>A0ABV5BSI7</accession>
<evidence type="ECO:0000256" key="1">
    <source>
        <dbReference type="SAM" id="Phobius"/>
    </source>
</evidence>
<evidence type="ECO:0000313" key="3">
    <source>
        <dbReference type="Proteomes" id="UP001580391"/>
    </source>
</evidence>